<accession>A0A1V4A4X9</accession>
<keyword evidence="3" id="KW-1185">Reference proteome</keyword>
<dbReference type="EMBL" id="MVFC01000019">
    <property type="protein sequence ID" value="OON76171.1"/>
    <property type="molecule type" value="Genomic_DNA"/>
</dbReference>
<dbReference type="SUPFAM" id="SSF140453">
    <property type="entry name" value="EsxAB dimer-like"/>
    <property type="match status" value="1"/>
</dbReference>
<protein>
    <recommendedName>
        <fullName evidence="4">WXG100 family type VII secretion target</fullName>
    </recommendedName>
</protein>
<dbReference type="RefSeq" id="WP_077970003.1">
    <property type="nucleotide sequence ID" value="NZ_CP045178.1"/>
</dbReference>
<dbReference type="InterPro" id="IPR036689">
    <property type="entry name" value="ESAT-6-like_sf"/>
</dbReference>
<evidence type="ECO:0000313" key="2">
    <source>
        <dbReference type="EMBL" id="OON76171.1"/>
    </source>
</evidence>
<feature type="region of interest" description="Disordered" evidence="1">
    <location>
        <begin position="159"/>
        <end position="179"/>
    </location>
</feature>
<reference evidence="2 3" key="1">
    <citation type="submission" date="2017-02" db="EMBL/GenBank/DDBJ databases">
        <title>Draft Genome Sequence of Streptomyces tsukubaensis F601, a Producer of the immunosuppressant tacrolimus FK506.</title>
        <authorList>
            <person name="Zong G."/>
            <person name="Zhong C."/>
            <person name="Fu J."/>
            <person name="Qin R."/>
            <person name="Cao G."/>
        </authorList>
    </citation>
    <scope>NUCLEOTIDE SEQUENCE [LARGE SCALE GENOMIC DNA]</scope>
    <source>
        <strain evidence="2 3">F601</strain>
    </source>
</reference>
<sequence>MAVQNNYDASQIRVDPWVLNSSAASIATATKTIAAQLQLVMKHLDMLYLSWVGDDPDSSPALAADFTNRWSAAMITLYGDGTDADRGIFGDLIDGINAAALNYSTTESTITGVFKTFHDSFVVPEGATSAMLNSLSELPVPTVSADGVVQFTPPPSPVPVDHVDNPSPPFHETSVNETF</sequence>
<dbReference type="STRING" id="83656.B1H18_21325"/>
<evidence type="ECO:0000256" key="1">
    <source>
        <dbReference type="SAM" id="MobiDB-lite"/>
    </source>
</evidence>
<dbReference type="OrthoDB" id="3531801at2"/>
<proteinExistence type="predicted"/>
<name>A0A1V4A4X9_9ACTN</name>
<dbReference type="Gene3D" id="1.10.287.1060">
    <property type="entry name" value="ESAT-6-like"/>
    <property type="match status" value="1"/>
</dbReference>
<dbReference type="Proteomes" id="UP000190539">
    <property type="component" value="Unassembled WGS sequence"/>
</dbReference>
<dbReference type="AlphaFoldDB" id="A0A1V4A4X9"/>
<comment type="caution">
    <text evidence="2">The sequence shown here is derived from an EMBL/GenBank/DDBJ whole genome shotgun (WGS) entry which is preliminary data.</text>
</comment>
<evidence type="ECO:0000313" key="3">
    <source>
        <dbReference type="Proteomes" id="UP000190539"/>
    </source>
</evidence>
<gene>
    <name evidence="2" type="ORF">B1H18_21325</name>
</gene>
<evidence type="ECO:0008006" key="4">
    <source>
        <dbReference type="Google" id="ProtNLM"/>
    </source>
</evidence>
<organism evidence="2 3">
    <name type="scientific">Streptomyces tsukubensis</name>
    <dbReference type="NCBI Taxonomy" id="83656"/>
    <lineage>
        <taxon>Bacteria</taxon>
        <taxon>Bacillati</taxon>
        <taxon>Actinomycetota</taxon>
        <taxon>Actinomycetes</taxon>
        <taxon>Kitasatosporales</taxon>
        <taxon>Streptomycetaceae</taxon>
        <taxon>Streptomyces</taxon>
    </lineage>
</organism>